<proteinExistence type="predicted"/>
<protein>
    <submittedName>
        <fullName evidence="2">Unannotated protein</fullName>
    </submittedName>
</protein>
<dbReference type="EMBL" id="CAEZYJ010000031">
    <property type="protein sequence ID" value="CAB4715971.1"/>
    <property type="molecule type" value="Genomic_DNA"/>
</dbReference>
<name>A0A6J6QVS0_9ZZZZ</name>
<reference evidence="2" key="1">
    <citation type="submission" date="2020-05" db="EMBL/GenBank/DDBJ databases">
        <authorList>
            <person name="Chiriac C."/>
            <person name="Salcher M."/>
            <person name="Ghai R."/>
            <person name="Kavagutti S V."/>
        </authorList>
    </citation>
    <scope>NUCLEOTIDE SEQUENCE</scope>
</reference>
<dbReference type="Pfam" id="PF05050">
    <property type="entry name" value="Methyltransf_21"/>
    <property type="match status" value="1"/>
</dbReference>
<evidence type="ECO:0000259" key="1">
    <source>
        <dbReference type="Pfam" id="PF05050"/>
    </source>
</evidence>
<evidence type="ECO:0000313" key="2">
    <source>
        <dbReference type="EMBL" id="CAB4715971.1"/>
    </source>
</evidence>
<sequence length="284" mass="31811">MKYVVRKLFRLILFIRYKNKGTLINQWGSIVSPQEVRIQRSPQLGVRARDLVNHLTPIILGVDELKRYGSIADGGYVVPVNAINNSKFLISGGIETNNEFEIELANLGMTGIQIDNSIDSPPEDHKNLSFKRATLGGKDGILIDDLLKSFDSTTQGVLKLDIEGSEYETLSEVESFQRFTTIILELHNLHKIVDDNFWDIFKSILDKLAQNHSVVFLAPNNCCGFSIIGGVPIPNVVEVTWARNDLIGGKKFSKIAALHPEQMKTNYENRAQLDISNIFPSITL</sequence>
<organism evidence="2">
    <name type="scientific">freshwater metagenome</name>
    <dbReference type="NCBI Taxonomy" id="449393"/>
    <lineage>
        <taxon>unclassified sequences</taxon>
        <taxon>metagenomes</taxon>
        <taxon>ecological metagenomes</taxon>
    </lineage>
</organism>
<accession>A0A6J6QVS0</accession>
<feature type="domain" description="Methyltransferase FkbM" evidence="1">
    <location>
        <begin position="143"/>
        <end position="194"/>
    </location>
</feature>
<dbReference type="InterPro" id="IPR006342">
    <property type="entry name" value="FkbM_mtfrase"/>
</dbReference>
<dbReference type="AlphaFoldDB" id="A0A6J6QVS0"/>
<gene>
    <name evidence="2" type="ORF">UFOPK2659_00353</name>
</gene>